<reference evidence="1 2" key="1">
    <citation type="submission" date="2017-09" db="EMBL/GenBank/DDBJ databases">
        <title>Genomics of the genus Arcobacter.</title>
        <authorList>
            <person name="Perez-Cataluna A."/>
            <person name="Figueras M.J."/>
            <person name="Salas-Masso N."/>
        </authorList>
    </citation>
    <scope>NUCLEOTIDE SEQUENCE [LARGE SCALE GENOMIC DNA]</scope>
    <source>
        <strain evidence="1 2">CECT 7386</strain>
    </source>
</reference>
<organism evidence="1 2">
    <name type="scientific">Malaciobacter mytili LMG 24559</name>
    <dbReference type="NCBI Taxonomy" id="1032238"/>
    <lineage>
        <taxon>Bacteria</taxon>
        <taxon>Pseudomonadati</taxon>
        <taxon>Campylobacterota</taxon>
        <taxon>Epsilonproteobacteria</taxon>
        <taxon>Campylobacterales</taxon>
        <taxon>Arcobacteraceae</taxon>
        <taxon>Malaciobacter</taxon>
    </lineage>
</organism>
<comment type="caution">
    <text evidence="1">The sequence shown here is derived from an EMBL/GenBank/DDBJ whole genome shotgun (WGS) entry which is preliminary data.</text>
</comment>
<dbReference type="AlphaFoldDB" id="A0AAX2AEE2"/>
<dbReference type="EMBL" id="NXID01000041">
    <property type="protein sequence ID" value="RXK15059.1"/>
    <property type="molecule type" value="Genomic_DNA"/>
</dbReference>
<name>A0AAX2AEE2_9BACT</name>
<evidence type="ECO:0000313" key="1">
    <source>
        <dbReference type="EMBL" id="RXK15059.1"/>
    </source>
</evidence>
<protein>
    <submittedName>
        <fullName evidence="1">Uncharacterized protein</fullName>
    </submittedName>
</protein>
<dbReference type="Proteomes" id="UP000290092">
    <property type="component" value="Unassembled WGS sequence"/>
</dbReference>
<proteinExistence type="predicted"/>
<sequence length="148" mass="17836">YIGVKKEPTLNDLFYMKKIKVLINNFETKYAINKIEQVHNKFKNTFISKILKDSPNKFLCNCVPGFNPEISFYLRDKRIINDLTNNPIDFKQETKIWEYLYKQENRKYIGVKKEPTLNDLFYMKKIKVLINNFETKYAINKIEQVHNK</sequence>
<feature type="non-terminal residue" evidence="1">
    <location>
        <position position="1"/>
    </location>
</feature>
<evidence type="ECO:0000313" key="2">
    <source>
        <dbReference type="Proteomes" id="UP000290092"/>
    </source>
</evidence>
<feature type="non-terminal residue" evidence="1">
    <location>
        <position position="148"/>
    </location>
</feature>
<accession>A0AAX2AEE2</accession>
<keyword evidence="2" id="KW-1185">Reference proteome</keyword>
<gene>
    <name evidence="1" type="ORF">CP985_10510</name>
</gene>